<dbReference type="PANTHER" id="PTHR12826:SF15">
    <property type="entry name" value="RIBONUCLEASE Y"/>
    <property type="match status" value="1"/>
</dbReference>
<dbReference type="InterPro" id="IPR036612">
    <property type="entry name" value="KH_dom_type_1_sf"/>
</dbReference>
<accession>A0A0R1VWG8</accession>
<comment type="function">
    <text evidence="8">Endoribonuclease that initiates mRNA decay.</text>
</comment>
<dbReference type="AlphaFoldDB" id="A0A0R1VWG8"/>
<dbReference type="Proteomes" id="UP000051966">
    <property type="component" value="Unassembled WGS sequence"/>
</dbReference>
<dbReference type="PROSITE" id="PS51831">
    <property type="entry name" value="HD"/>
    <property type="match status" value="1"/>
</dbReference>
<dbReference type="InterPro" id="IPR004087">
    <property type="entry name" value="KH_dom"/>
</dbReference>
<dbReference type="Gene3D" id="1.10.3210.10">
    <property type="entry name" value="Hypothetical protein af1432"/>
    <property type="match status" value="1"/>
</dbReference>
<evidence type="ECO:0000256" key="9">
    <source>
        <dbReference type="NCBIfam" id="TIGR03319"/>
    </source>
</evidence>
<dbReference type="CDD" id="cd22431">
    <property type="entry name" value="KH-I_RNaseY"/>
    <property type="match status" value="1"/>
</dbReference>
<dbReference type="SUPFAM" id="SSF54791">
    <property type="entry name" value="Eukaryotic type KH-domain (KH-domain type I)"/>
    <property type="match status" value="1"/>
</dbReference>
<keyword evidence="1 8" id="KW-0812">Transmembrane</keyword>
<keyword evidence="7 8" id="KW-0472">Membrane</keyword>
<protein>
    <recommendedName>
        <fullName evidence="8 9">Ribonuclease Y</fullName>
        <shortName evidence="8">RNase Y</shortName>
        <ecNumber evidence="8 9">3.1.-.-</ecNumber>
    </recommendedName>
</protein>
<dbReference type="SUPFAM" id="SSF109604">
    <property type="entry name" value="HD-domain/PDEase-like"/>
    <property type="match status" value="1"/>
</dbReference>
<dbReference type="EMBL" id="AZFY01000034">
    <property type="protein sequence ID" value="KRM10062.1"/>
    <property type="molecule type" value="Genomic_DNA"/>
</dbReference>
<evidence type="ECO:0000256" key="1">
    <source>
        <dbReference type="ARBA" id="ARBA00022692"/>
    </source>
</evidence>
<dbReference type="RefSeq" id="WP_056983633.1">
    <property type="nucleotide sequence ID" value="NZ_AZFY01000034.1"/>
</dbReference>
<evidence type="ECO:0000259" key="11">
    <source>
        <dbReference type="PROSITE" id="PS51831"/>
    </source>
</evidence>
<sequence>MSMAQIILAIIAIIVVGFVGFLSFLIGKSAQKKIQETKLEGAKGSAKSILAEAKKKAETVVKEATLSAQEKNHRYRSKIEKELKQRRAEIQKQEDRLLQREEALDRKDSTFERRENSLNRKEQKINREQQNLVTQQEKANSLIEARQAEVQRVAGLTQEEARNEILRETSDQLAEEKAKMVKESYYQAQAEADKNAKELIVEAIQQSSADVVSETTVSVVNLPSEDMKGRIIGREGRNIRTFETLTGIDLIIDDTPEAVVLSGFDPIRREIAKMTLEKLIKDGRIHPARIEEMVEKSRKDLDERIQEIGEETLFDLGIHSMSPEMIKMVGRMNFKIYQGQNLLAHATEVAKLAGAFASELGEDVTLAKRAGLLHDIGKAVNNSVVQGSHVQVGVDLAKKYHESPVVIDTIQGYENEHQPKYIISELVAVAEKIAISRPGAHSESLESFVHRLDNLEKITDSFEDVQKSYAIQAGREIRVIAKPDNITDTQAIVLARRIKQKIEAEMKYPGHIKVTVIREVRSVEYAK</sequence>
<dbReference type="CDD" id="cd00077">
    <property type="entry name" value="HDc"/>
    <property type="match status" value="1"/>
</dbReference>
<keyword evidence="4 8" id="KW-0378">Hydrolase</keyword>
<dbReference type="InterPro" id="IPR022711">
    <property type="entry name" value="RNase_Y_N"/>
</dbReference>
<proteinExistence type="inferred from homology"/>
<dbReference type="Pfam" id="PF00013">
    <property type="entry name" value="KH_1"/>
    <property type="match status" value="1"/>
</dbReference>
<keyword evidence="5 8" id="KW-0694">RNA-binding</keyword>
<dbReference type="SMART" id="SM00471">
    <property type="entry name" value="HDc"/>
    <property type="match status" value="1"/>
</dbReference>
<dbReference type="GO" id="GO:0004521">
    <property type="term" value="F:RNA endonuclease activity"/>
    <property type="evidence" value="ECO:0007669"/>
    <property type="project" value="UniProtKB-UniRule"/>
</dbReference>
<comment type="caution">
    <text evidence="12">The sequence shown here is derived from an EMBL/GenBank/DDBJ whole genome shotgun (WGS) entry which is preliminary data.</text>
</comment>
<dbReference type="PANTHER" id="PTHR12826">
    <property type="entry name" value="RIBONUCLEASE Y"/>
    <property type="match status" value="1"/>
</dbReference>
<dbReference type="NCBIfam" id="TIGR03319">
    <property type="entry name" value="RNase_Y"/>
    <property type="match status" value="1"/>
</dbReference>
<dbReference type="InterPro" id="IPR017705">
    <property type="entry name" value="Ribonuclease_Y"/>
</dbReference>
<dbReference type="InterPro" id="IPR004088">
    <property type="entry name" value="KH_dom_type_1"/>
</dbReference>
<feature type="region of interest" description="Disordered" evidence="10">
    <location>
        <begin position="108"/>
        <end position="128"/>
    </location>
</feature>
<dbReference type="PROSITE" id="PS50084">
    <property type="entry name" value="KH_TYPE_1"/>
    <property type="match status" value="1"/>
</dbReference>
<evidence type="ECO:0000256" key="7">
    <source>
        <dbReference type="ARBA" id="ARBA00023136"/>
    </source>
</evidence>
<keyword evidence="3 8" id="KW-0255">Endonuclease</keyword>
<dbReference type="FunFam" id="3.30.1370.10:FF:000006">
    <property type="entry name" value="Ribonuclease Y"/>
    <property type="match status" value="1"/>
</dbReference>
<dbReference type="Gene3D" id="3.30.1370.10">
    <property type="entry name" value="K Homology domain, type 1"/>
    <property type="match status" value="1"/>
</dbReference>
<evidence type="ECO:0000256" key="2">
    <source>
        <dbReference type="ARBA" id="ARBA00022722"/>
    </source>
</evidence>
<dbReference type="GO" id="GO:0003723">
    <property type="term" value="F:RNA binding"/>
    <property type="evidence" value="ECO:0007669"/>
    <property type="project" value="UniProtKB-UniRule"/>
</dbReference>
<dbReference type="GO" id="GO:0016787">
    <property type="term" value="F:hydrolase activity"/>
    <property type="evidence" value="ECO:0007669"/>
    <property type="project" value="UniProtKB-KW"/>
</dbReference>
<keyword evidence="13" id="KW-1185">Reference proteome</keyword>
<reference evidence="12 13" key="1">
    <citation type="journal article" date="2015" name="Genome Announc.">
        <title>Expanding the biotechnology potential of lactobacilli through comparative genomics of 213 strains and associated genera.</title>
        <authorList>
            <person name="Sun Z."/>
            <person name="Harris H.M."/>
            <person name="McCann A."/>
            <person name="Guo C."/>
            <person name="Argimon S."/>
            <person name="Zhang W."/>
            <person name="Yang X."/>
            <person name="Jeffery I.B."/>
            <person name="Cooney J.C."/>
            <person name="Kagawa T.F."/>
            <person name="Liu W."/>
            <person name="Song Y."/>
            <person name="Salvetti E."/>
            <person name="Wrobel A."/>
            <person name="Rasinkangas P."/>
            <person name="Parkhill J."/>
            <person name="Rea M.C."/>
            <person name="O'Sullivan O."/>
            <person name="Ritari J."/>
            <person name="Douillard F.P."/>
            <person name="Paul Ross R."/>
            <person name="Yang R."/>
            <person name="Briner A.E."/>
            <person name="Felis G.E."/>
            <person name="de Vos W.M."/>
            <person name="Barrangou R."/>
            <person name="Klaenhammer T.R."/>
            <person name="Caufield P.W."/>
            <person name="Cui Y."/>
            <person name="Zhang H."/>
            <person name="O'Toole P.W."/>
        </authorList>
    </citation>
    <scope>NUCLEOTIDE SEQUENCE [LARGE SCALE GENOMIC DNA]</scope>
    <source>
        <strain evidence="12 13">DSM 18382</strain>
    </source>
</reference>
<evidence type="ECO:0000313" key="13">
    <source>
        <dbReference type="Proteomes" id="UP000051966"/>
    </source>
</evidence>
<keyword evidence="8" id="KW-1003">Cell membrane</keyword>
<dbReference type="Pfam" id="PF01966">
    <property type="entry name" value="HD"/>
    <property type="match status" value="1"/>
</dbReference>
<evidence type="ECO:0000256" key="8">
    <source>
        <dbReference type="HAMAP-Rule" id="MF_00335"/>
    </source>
</evidence>
<dbReference type="InterPro" id="IPR003607">
    <property type="entry name" value="HD/PDEase_dom"/>
</dbReference>
<feature type="domain" description="HD" evidence="11">
    <location>
        <begin position="342"/>
        <end position="436"/>
    </location>
</feature>
<dbReference type="NCBIfam" id="TIGR00277">
    <property type="entry name" value="HDIG"/>
    <property type="match status" value="1"/>
</dbReference>
<keyword evidence="6 8" id="KW-1133">Transmembrane helix</keyword>
<dbReference type="GO" id="GO:0005886">
    <property type="term" value="C:plasma membrane"/>
    <property type="evidence" value="ECO:0007669"/>
    <property type="project" value="UniProtKB-SubCell"/>
</dbReference>
<comment type="subcellular location">
    <subcellularLocation>
        <location evidence="8">Cell membrane</location>
        <topology evidence="8">Single-pass membrane protein</topology>
    </subcellularLocation>
</comment>
<dbReference type="Pfam" id="PF12072">
    <property type="entry name" value="RNase_Y_N"/>
    <property type="match status" value="1"/>
</dbReference>
<name>A0A0R1VWG8_9LACO</name>
<organism evidence="12 13">
    <name type="scientific">Lentilactobacillus farraginis DSM 18382 = JCM 14108</name>
    <dbReference type="NCBI Taxonomy" id="1423743"/>
    <lineage>
        <taxon>Bacteria</taxon>
        <taxon>Bacillati</taxon>
        <taxon>Bacillota</taxon>
        <taxon>Bacilli</taxon>
        <taxon>Lactobacillales</taxon>
        <taxon>Lactobacillaceae</taxon>
        <taxon>Lentilactobacillus</taxon>
    </lineage>
</organism>
<dbReference type="InterPro" id="IPR006675">
    <property type="entry name" value="HDIG_dom"/>
</dbReference>
<dbReference type="SMART" id="SM00322">
    <property type="entry name" value="KH"/>
    <property type="match status" value="1"/>
</dbReference>
<evidence type="ECO:0000256" key="6">
    <source>
        <dbReference type="ARBA" id="ARBA00022989"/>
    </source>
</evidence>
<evidence type="ECO:0000256" key="4">
    <source>
        <dbReference type="ARBA" id="ARBA00022801"/>
    </source>
</evidence>
<evidence type="ECO:0000256" key="5">
    <source>
        <dbReference type="ARBA" id="ARBA00022884"/>
    </source>
</evidence>
<keyword evidence="2 8" id="KW-0540">Nuclease</keyword>
<evidence type="ECO:0000256" key="3">
    <source>
        <dbReference type="ARBA" id="ARBA00022759"/>
    </source>
</evidence>
<dbReference type="InterPro" id="IPR006674">
    <property type="entry name" value="HD_domain"/>
</dbReference>
<gene>
    <name evidence="8" type="primary">rny</name>
    <name evidence="12" type="ORF">FD41_GL002244</name>
</gene>
<evidence type="ECO:0000313" key="12">
    <source>
        <dbReference type="EMBL" id="KRM10062.1"/>
    </source>
</evidence>
<dbReference type="PATRIC" id="fig|1423743.5.peg.2304"/>
<dbReference type="HAMAP" id="MF_00335">
    <property type="entry name" value="RNase_Y"/>
    <property type="match status" value="1"/>
</dbReference>
<feature type="transmembrane region" description="Helical" evidence="8">
    <location>
        <begin position="6"/>
        <end position="26"/>
    </location>
</feature>
<dbReference type="EC" id="3.1.-.-" evidence="8 9"/>
<dbReference type="GO" id="GO:0006402">
    <property type="term" value="P:mRNA catabolic process"/>
    <property type="evidence" value="ECO:0007669"/>
    <property type="project" value="UniProtKB-UniRule"/>
</dbReference>
<evidence type="ECO:0000256" key="10">
    <source>
        <dbReference type="SAM" id="MobiDB-lite"/>
    </source>
</evidence>
<comment type="similarity">
    <text evidence="8">Belongs to the RNase Y family.</text>
</comment>
<feature type="compositionally biased region" description="Basic and acidic residues" evidence="10">
    <location>
        <begin position="108"/>
        <end position="127"/>
    </location>
</feature>